<reference evidence="2 3" key="1">
    <citation type="submission" date="2021-06" db="EMBL/GenBank/DDBJ databases">
        <authorList>
            <person name="Kallberg Y."/>
            <person name="Tangrot J."/>
            <person name="Rosling A."/>
        </authorList>
    </citation>
    <scope>NUCLEOTIDE SEQUENCE [LARGE SCALE GENOMIC DNA]</scope>
    <source>
        <strain evidence="2 3">120-4 pot B 10/14</strain>
    </source>
</reference>
<evidence type="ECO:0000256" key="1">
    <source>
        <dbReference type="SAM" id="MobiDB-lite"/>
    </source>
</evidence>
<feature type="region of interest" description="Disordered" evidence="1">
    <location>
        <begin position="1"/>
        <end position="25"/>
    </location>
</feature>
<organism evidence="2 3">
    <name type="scientific">Gigaspora margarita</name>
    <dbReference type="NCBI Taxonomy" id="4874"/>
    <lineage>
        <taxon>Eukaryota</taxon>
        <taxon>Fungi</taxon>
        <taxon>Fungi incertae sedis</taxon>
        <taxon>Mucoromycota</taxon>
        <taxon>Glomeromycotina</taxon>
        <taxon>Glomeromycetes</taxon>
        <taxon>Diversisporales</taxon>
        <taxon>Gigasporaceae</taxon>
        <taxon>Gigaspora</taxon>
    </lineage>
</organism>
<dbReference type="EMBL" id="CAJVQB010012774">
    <property type="protein sequence ID" value="CAG8757869.1"/>
    <property type="molecule type" value="Genomic_DNA"/>
</dbReference>
<protein>
    <submittedName>
        <fullName evidence="2">41653_t:CDS:1</fullName>
    </submittedName>
</protein>
<proteinExistence type="predicted"/>
<gene>
    <name evidence="2" type="ORF">GMARGA_LOCUS17122</name>
</gene>
<dbReference type="Gene3D" id="1.10.150.50">
    <property type="entry name" value="Transcription Factor, Ets-1"/>
    <property type="match status" value="1"/>
</dbReference>
<comment type="caution">
    <text evidence="2">The sequence shown here is derived from an EMBL/GenBank/DDBJ whole genome shotgun (WGS) entry which is preliminary data.</text>
</comment>
<dbReference type="InterPro" id="IPR013761">
    <property type="entry name" value="SAM/pointed_sf"/>
</dbReference>
<name>A0ABN7VCM4_GIGMA</name>
<keyword evidence="3" id="KW-1185">Reference proteome</keyword>
<sequence>MANKKKKRQKKKAKQNPLVSPLEVPLERPIPDKEQKHHYIPRFILRNFAINNYKRKFVMPPNYQHQVLSYKNNKYYLHLQTYNRADNQLGVSLIRDTYEYENMYIDLNNEKVMHIENELSVLERKASKVIRDIIEKSQNECHISLLRKDLNNLRKFLFIMDYRKPHRCSQFSKERFDYPTWLKIKEFIQQCNLQSAREVWLQNIIQILKTPHKEVKDNPLIFEIDRDEYIQRMVDYYLVIWQAGESDEFLMTNNGFGIFEGVTGEFGKGLPFQFAYHCFYVISPKLVLVLCHNSFRKEFKCNRYILQEEMFNRSIFDNAPHPPATPNYVSQKDDAHNSNKPYSNMPFDLLQRRDDNDIFTFHFTKITSSTVHLVNSILLNETHEKDLIVSFISPSYLYKTIVKYHKRDWSVQDFSNLKRNLFMALNKTHESLRLRRNILDNHSDTVDSCPTLAEMVKKLDTEKLIEFLRSEDLQLTDSHFEILRKEEISGRTFLKTNKDEFRSLGLNFGPAMALVEFSKKVKDKKLRAFSSYCPPKDFKEVLAKYGIDSNSITSIPQFHPESHTLDEKDEAFHHCISDILLKLENMRTVADSNESMRREYISSILHASVRIAKRVTGKEIIIRLEQEIMGEQSSGRVDYRITDTEGLLCVAEGKQNLPAIGFAQNLVQLESSCQMNLKKQKKRKASDAFGGDGYEYLYGIVSTGTDWYFILYTTEGIYCTSETEYHISLTKSALKDDADLKKNVKRVMETIVGLLKDRITVEKAPDAKKRRVEEKYKLEH</sequence>
<evidence type="ECO:0000313" key="3">
    <source>
        <dbReference type="Proteomes" id="UP000789901"/>
    </source>
</evidence>
<dbReference type="Pfam" id="PF14022">
    <property type="entry name" value="DUF4238"/>
    <property type="match status" value="1"/>
</dbReference>
<dbReference type="InterPro" id="IPR025332">
    <property type="entry name" value="DUF4238"/>
</dbReference>
<feature type="compositionally biased region" description="Basic residues" evidence="1">
    <location>
        <begin position="1"/>
        <end position="14"/>
    </location>
</feature>
<evidence type="ECO:0000313" key="2">
    <source>
        <dbReference type="EMBL" id="CAG8757869.1"/>
    </source>
</evidence>
<accession>A0ABN7VCM4</accession>
<dbReference type="Proteomes" id="UP000789901">
    <property type="component" value="Unassembled WGS sequence"/>
</dbReference>